<dbReference type="VEuPathDB" id="FungiDB:SDRG_04646"/>
<sequence>MVTGVADTVTDCNYAYSCWESSISKMNTVCAEYPPLYPRLQLNANMPPQMIADIIIDLKQQRRAVDEKRATVLDNLNMTDDDQDVHDDETSGHVLKKRKAETEIHRPVAEFARLFVGNVVPGPLCS</sequence>
<evidence type="ECO:0000313" key="2">
    <source>
        <dbReference type="EMBL" id="EQC38219.1"/>
    </source>
</evidence>
<dbReference type="OrthoDB" id="70688at2759"/>
<dbReference type="OMA" id="SCWESSI"/>
<dbReference type="RefSeq" id="XP_008608546.1">
    <property type="nucleotide sequence ID" value="XM_008610324.1"/>
</dbReference>
<dbReference type="GeneID" id="19945373"/>
<evidence type="ECO:0000256" key="1">
    <source>
        <dbReference type="SAM" id="MobiDB-lite"/>
    </source>
</evidence>
<dbReference type="AlphaFoldDB" id="T0QJK4"/>
<dbReference type="Proteomes" id="UP000030762">
    <property type="component" value="Unassembled WGS sequence"/>
</dbReference>
<keyword evidence="3" id="KW-1185">Reference proteome</keyword>
<evidence type="ECO:0000313" key="3">
    <source>
        <dbReference type="Proteomes" id="UP000030762"/>
    </source>
</evidence>
<reference evidence="2 3" key="1">
    <citation type="submission" date="2012-04" db="EMBL/GenBank/DDBJ databases">
        <title>The Genome Sequence of Saprolegnia declina VS20.</title>
        <authorList>
            <consortium name="The Broad Institute Genome Sequencing Platform"/>
            <person name="Russ C."/>
            <person name="Nusbaum C."/>
            <person name="Tyler B."/>
            <person name="van West P."/>
            <person name="Dieguez-Uribeondo J."/>
            <person name="de Bruijn I."/>
            <person name="Tripathy S."/>
            <person name="Jiang R."/>
            <person name="Young S.K."/>
            <person name="Zeng Q."/>
            <person name="Gargeya S."/>
            <person name="Fitzgerald M."/>
            <person name="Haas B."/>
            <person name="Abouelleil A."/>
            <person name="Alvarado L."/>
            <person name="Arachchi H.M."/>
            <person name="Berlin A."/>
            <person name="Chapman S.B."/>
            <person name="Goldberg J."/>
            <person name="Griggs A."/>
            <person name="Gujja S."/>
            <person name="Hansen M."/>
            <person name="Howarth C."/>
            <person name="Imamovic A."/>
            <person name="Larimer J."/>
            <person name="McCowen C."/>
            <person name="Montmayeur A."/>
            <person name="Murphy C."/>
            <person name="Neiman D."/>
            <person name="Pearson M."/>
            <person name="Priest M."/>
            <person name="Roberts A."/>
            <person name="Saif S."/>
            <person name="Shea T."/>
            <person name="Sisk P."/>
            <person name="Sykes S."/>
            <person name="Wortman J."/>
            <person name="Nusbaum C."/>
            <person name="Birren B."/>
        </authorList>
    </citation>
    <scope>NUCLEOTIDE SEQUENCE [LARGE SCALE GENOMIC DNA]</scope>
    <source>
        <strain evidence="2 3">VS20</strain>
    </source>
</reference>
<organism evidence="2 3">
    <name type="scientific">Saprolegnia diclina (strain VS20)</name>
    <dbReference type="NCBI Taxonomy" id="1156394"/>
    <lineage>
        <taxon>Eukaryota</taxon>
        <taxon>Sar</taxon>
        <taxon>Stramenopiles</taxon>
        <taxon>Oomycota</taxon>
        <taxon>Saprolegniomycetes</taxon>
        <taxon>Saprolegniales</taxon>
        <taxon>Saprolegniaceae</taxon>
        <taxon>Saprolegnia</taxon>
    </lineage>
</organism>
<dbReference type="EMBL" id="JH767142">
    <property type="protein sequence ID" value="EQC38219.1"/>
    <property type="molecule type" value="Genomic_DNA"/>
</dbReference>
<dbReference type="InParanoid" id="T0QJK4"/>
<protein>
    <submittedName>
        <fullName evidence="2">Uncharacterized protein</fullName>
    </submittedName>
</protein>
<name>T0QJK4_SAPDV</name>
<accession>T0QJK4</accession>
<gene>
    <name evidence="2" type="ORF">SDRG_04646</name>
</gene>
<proteinExistence type="predicted"/>
<feature type="region of interest" description="Disordered" evidence="1">
    <location>
        <begin position="78"/>
        <end position="98"/>
    </location>
</feature>